<dbReference type="GO" id="GO:0012505">
    <property type="term" value="C:endomembrane system"/>
    <property type="evidence" value="ECO:0007669"/>
    <property type="project" value="UniProtKB-SubCell"/>
</dbReference>
<evidence type="ECO:0000256" key="2">
    <source>
        <dbReference type="ARBA" id="ARBA00022692"/>
    </source>
</evidence>
<dbReference type="OrthoDB" id="9811969at2"/>
<keyword evidence="4 5" id="KW-0472">Membrane</keyword>
<feature type="transmembrane region" description="Helical" evidence="5">
    <location>
        <begin position="41"/>
        <end position="63"/>
    </location>
</feature>
<comment type="caution">
    <text evidence="6">The sequence shown here is derived from an EMBL/GenBank/DDBJ whole genome shotgun (WGS) entry which is preliminary data.</text>
</comment>
<keyword evidence="6" id="KW-0489">Methyltransferase</keyword>
<keyword evidence="6" id="KW-0808">Transferase</keyword>
<dbReference type="Proteomes" id="UP000029843">
    <property type="component" value="Unassembled WGS sequence"/>
</dbReference>
<feature type="transmembrane region" description="Helical" evidence="5">
    <location>
        <begin position="12"/>
        <end position="34"/>
    </location>
</feature>
<dbReference type="EMBL" id="JQED01000017">
    <property type="protein sequence ID" value="KGJ92681.1"/>
    <property type="molecule type" value="Genomic_DNA"/>
</dbReference>
<evidence type="ECO:0000256" key="5">
    <source>
        <dbReference type="SAM" id="Phobius"/>
    </source>
</evidence>
<dbReference type="PANTHER" id="PTHR12714">
    <property type="entry name" value="PROTEIN-S ISOPRENYLCYSTEINE O-METHYLTRANSFERASE"/>
    <property type="match status" value="1"/>
</dbReference>
<dbReference type="Gene3D" id="1.20.120.1630">
    <property type="match status" value="1"/>
</dbReference>
<dbReference type="InterPro" id="IPR007318">
    <property type="entry name" value="Phopholipid_MeTrfase"/>
</dbReference>
<feature type="transmembrane region" description="Helical" evidence="5">
    <location>
        <begin position="92"/>
        <end position="122"/>
    </location>
</feature>
<accession>A0A099KQD4</accession>
<dbReference type="RefSeq" id="WP_033093675.1">
    <property type="nucleotide sequence ID" value="NZ_JQED01000017.1"/>
</dbReference>
<reference evidence="6 7" key="1">
    <citation type="submission" date="2014-08" db="EMBL/GenBank/DDBJ databases">
        <title>Genomic and Phenotypic Diversity of Colwellia psychrerythraea strains from Disparate Marine Basins.</title>
        <authorList>
            <person name="Techtmann S.M."/>
            <person name="Stelling S.C."/>
            <person name="Utturkar S.M."/>
            <person name="Alshibli N."/>
            <person name="Harris A."/>
            <person name="Brown S.D."/>
            <person name="Hazen T.C."/>
        </authorList>
    </citation>
    <scope>NUCLEOTIDE SEQUENCE [LARGE SCALE GENOMIC DNA]</scope>
    <source>
        <strain evidence="6 7">ND2E</strain>
    </source>
</reference>
<keyword evidence="2 5" id="KW-0812">Transmembrane</keyword>
<evidence type="ECO:0000313" key="6">
    <source>
        <dbReference type="EMBL" id="KGJ92681.1"/>
    </source>
</evidence>
<organism evidence="6 7">
    <name type="scientific">Colwellia psychrerythraea</name>
    <name type="common">Vibrio psychroerythus</name>
    <dbReference type="NCBI Taxonomy" id="28229"/>
    <lineage>
        <taxon>Bacteria</taxon>
        <taxon>Pseudomonadati</taxon>
        <taxon>Pseudomonadota</taxon>
        <taxon>Gammaproteobacteria</taxon>
        <taxon>Alteromonadales</taxon>
        <taxon>Colwelliaceae</taxon>
        <taxon>Colwellia</taxon>
    </lineage>
</organism>
<gene>
    <name evidence="6" type="ORF">ND2E_2929</name>
</gene>
<comment type="subcellular location">
    <subcellularLocation>
        <location evidence="1">Endomembrane system</location>
        <topology evidence="1">Multi-pass membrane protein</topology>
    </subcellularLocation>
</comment>
<keyword evidence="3 5" id="KW-1133">Transmembrane helix</keyword>
<evidence type="ECO:0000256" key="4">
    <source>
        <dbReference type="ARBA" id="ARBA00023136"/>
    </source>
</evidence>
<dbReference type="PANTHER" id="PTHR12714:SF24">
    <property type="entry name" value="SLR1182 PROTEIN"/>
    <property type="match status" value="1"/>
</dbReference>
<dbReference type="PATRIC" id="fig|28229.4.peg.1972"/>
<evidence type="ECO:0000256" key="3">
    <source>
        <dbReference type="ARBA" id="ARBA00022989"/>
    </source>
</evidence>
<protein>
    <submittedName>
        <fullName evidence="6">Phospholipid methyltransferase</fullName>
    </submittedName>
</protein>
<dbReference type="GO" id="GO:0008168">
    <property type="term" value="F:methyltransferase activity"/>
    <property type="evidence" value="ECO:0007669"/>
    <property type="project" value="UniProtKB-KW"/>
</dbReference>
<evidence type="ECO:0000313" key="7">
    <source>
        <dbReference type="Proteomes" id="UP000029843"/>
    </source>
</evidence>
<name>A0A099KQD4_COLPS</name>
<evidence type="ECO:0000256" key="1">
    <source>
        <dbReference type="ARBA" id="ARBA00004127"/>
    </source>
</evidence>
<proteinExistence type="predicted"/>
<sequence>MKVLENKIPPPLVGLLIALGMWGISTITPVILLTSTVKISLVVAFMAVGTFFDLAGVISFRMAKTTVNPLKPNTASSLVTSGIYQVTRNPMYVGFVAFLLAWASFLGSVWGLILIPLYILYIQRFQIVPEERALTALFKEEFIQYKAKVRPWL</sequence>
<dbReference type="Pfam" id="PF04191">
    <property type="entry name" value="PEMT"/>
    <property type="match status" value="1"/>
</dbReference>
<dbReference type="AlphaFoldDB" id="A0A099KQD4"/>
<dbReference type="GO" id="GO:0032259">
    <property type="term" value="P:methylation"/>
    <property type="evidence" value="ECO:0007669"/>
    <property type="project" value="UniProtKB-KW"/>
</dbReference>